<feature type="region of interest" description="Disordered" evidence="1">
    <location>
        <begin position="147"/>
        <end position="244"/>
    </location>
</feature>
<evidence type="ECO:0000313" key="3">
    <source>
        <dbReference type="Proteomes" id="UP000245119"/>
    </source>
</evidence>
<reference evidence="2 3" key="1">
    <citation type="submission" date="2018-04" db="EMBL/GenBank/DDBJ databases">
        <title>The genome of golden apple snail Pomacea canaliculata provides insight into stress tolerance and invasive adaptation.</title>
        <authorList>
            <person name="Liu C."/>
            <person name="Liu B."/>
            <person name="Ren Y."/>
            <person name="Zhang Y."/>
            <person name="Wang H."/>
            <person name="Li S."/>
            <person name="Jiang F."/>
            <person name="Yin L."/>
            <person name="Zhang G."/>
            <person name="Qian W."/>
            <person name="Fan W."/>
        </authorList>
    </citation>
    <scope>NUCLEOTIDE SEQUENCE [LARGE SCALE GENOMIC DNA]</scope>
    <source>
        <strain evidence="2">SZHN2017</strain>
        <tissue evidence="2">Muscle</tissue>
    </source>
</reference>
<accession>A0A2T7PID2</accession>
<comment type="caution">
    <text evidence="2">The sequence shown here is derived from an EMBL/GenBank/DDBJ whole genome shotgun (WGS) entry which is preliminary data.</text>
</comment>
<feature type="compositionally biased region" description="Basic and acidic residues" evidence="1">
    <location>
        <begin position="228"/>
        <end position="242"/>
    </location>
</feature>
<dbReference type="Proteomes" id="UP000245119">
    <property type="component" value="Linkage Group LG4"/>
</dbReference>
<feature type="compositionally biased region" description="Basic and acidic residues" evidence="1">
    <location>
        <begin position="182"/>
        <end position="193"/>
    </location>
</feature>
<feature type="compositionally biased region" description="Polar residues" evidence="1">
    <location>
        <begin position="152"/>
        <end position="165"/>
    </location>
</feature>
<dbReference type="AlphaFoldDB" id="A0A2T7PID2"/>
<dbReference type="OrthoDB" id="6156972at2759"/>
<evidence type="ECO:0000313" key="2">
    <source>
        <dbReference type="EMBL" id="PVD33157.1"/>
    </source>
</evidence>
<protein>
    <submittedName>
        <fullName evidence="2">Uncharacterized protein</fullName>
    </submittedName>
</protein>
<name>A0A2T7PID2_POMCA</name>
<dbReference type="EMBL" id="PZQS01000004">
    <property type="protein sequence ID" value="PVD33157.1"/>
    <property type="molecule type" value="Genomic_DNA"/>
</dbReference>
<evidence type="ECO:0000256" key="1">
    <source>
        <dbReference type="SAM" id="MobiDB-lite"/>
    </source>
</evidence>
<gene>
    <name evidence="2" type="ORF">C0Q70_08606</name>
</gene>
<proteinExistence type="predicted"/>
<dbReference type="STRING" id="400727.A0A2T7PID2"/>
<keyword evidence="3" id="KW-1185">Reference proteome</keyword>
<sequence>MFPAVWSGFTWRRNFYLLYIYICYGQSPDFGQFPSWRPFRTLADVLGVYATLAELSNTDQRNVFVFESKKEEGIQVPRCLVEVEGKDLLVPVTNVKEVEAEASGSAWSADVEVGRKEDGLSRKPRMCCKREESMQCCEKRSRVLTRARGQGLTDQVTASDMQRNSDLGLCPREVTRVVPDGDGPRDAASRKGGSEVTQSERAAPASDGTSADRPKGSMEDNMSGTSLEGREMEEQWEQKEAEANEVVSEGSSVCVLRVPECNPCVLEEQSGKKETETNEVVSDSSSLCVPGVPNQPRVEREAATNLRVSCEVTKDATTRQAAKLLRPKARRVLHGF</sequence>
<organism evidence="2 3">
    <name type="scientific">Pomacea canaliculata</name>
    <name type="common">Golden apple snail</name>
    <dbReference type="NCBI Taxonomy" id="400727"/>
    <lineage>
        <taxon>Eukaryota</taxon>
        <taxon>Metazoa</taxon>
        <taxon>Spiralia</taxon>
        <taxon>Lophotrochozoa</taxon>
        <taxon>Mollusca</taxon>
        <taxon>Gastropoda</taxon>
        <taxon>Caenogastropoda</taxon>
        <taxon>Architaenioglossa</taxon>
        <taxon>Ampullarioidea</taxon>
        <taxon>Ampullariidae</taxon>
        <taxon>Pomacea</taxon>
    </lineage>
</organism>